<gene>
    <name evidence="3" type="ORF">H9820_03150</name>
</gene>
<feature type="chain" id="PRO_5038425445" evidence="2">
    <location>
        <begin position="32"/>
        <end position="57"/>
    </location>
</feature>
<proteinExistence type="predicted"/>
<dbReference type="EMBL" id="DXCM01000023">
    <property type="protein sequence ID" value="HIY91927.1"/>
    <property type="molecule type" value="Genomic_DNA"/>
</dbReference>
<protein>
    <submittedName>
        <fullName evidence="3">Uncharacterized protein</fullName>
    </submittedName>
</protein>
<evidence type="ECO:0000313" key="4">
    <source>
        <dbReference type="Proteomes" id="UP000824013"/>
    </source>
</evidence>
<evidence type="ECO:0000256" key="1">
    <source>
        <dbReference type="SAM" id="MobiDB-lite"/>
    </source>
</evidence>
<comment type="caution">
    <text evidence="3">The sequence shown here is derived from an EMBL/GenBank/DDBJ whole genome shotgun (WGS) entry which is preliminary data.</text>
</comment>
<accession>A0A9D1ZKL8</accession>
<reference evidence="3" key="1">
    <citation type="journal article" date="2021" name="PeerJ">
        <title>Extensive microbial diversity within the chicken gut microbiome revealed by metagenomics and culture.</title>
        <authorList>
            <person name="Gilroy R."/>
            <person name="Ravi A."/>
            <person name="Getino M."/>
            <person name="Pursley I."/>
            <person name="Horton D.L."/>
            <person name="Alikhan N.F."/>
            <person name="Baker D."/>
            <person name="Gharbi K."/>
            <person name="Hall N."/>
            <person name="Watson M."/>
            <person name="Adriaenssens E.M."/>
            <person name="Foster-Nyarko E."/>
            <person name="Jarju S."/>
            <person name="Secka A."/>
            <person name="Antonio M."/>
            <person name="Oren A."/>
            <person name="Chaudhuri R.R."/>
            <person name="La Ragione R."/>
            <person name="Hildebrand F."/>
            <person name="Pallen M.J."/>
        </authorList>
    </citation>
    <scope>NUCLEOTIDE SEQUENCE</scope>
    <source>
        <strain evidence="3">3204</strain>
    </source>
</reference>
<name>A0A9D1ZKL8_9LACO</name>
<evidence type="ECO:0000313" key="3">
    <source>
        <dbReference type="EMBL" id="HIY91927.1"/>
    </source>
</evidence>
<feature type="compositionally biased region" description="Polar residues" evidence="1">
    <location>
        <begin position="32"/>
        <end position="45"/>
    </location>
</feature>
<evidence type="ECO:0000256" key="2">
    <source>
        <dbReference type="SAM" id="SignalP"/>
    </source>
</evidence>
<feature type="compositionally biased region" description="Low complexity" evidence="1">
    <location>
        <begin position="46"/>
        <end position="57"/>
    </location>
</feature>
<dbReference type="AlphaFoldDB" id="A0A9D1ZKL8"/>
<feature type="region of interest" description="Disordered" evidence="1">
    <location>
        <begin position="32"/>
        <end position="57"/>
    </location>
</feature>
<dbReference type="Proteomes" id="UP000824013">
    <property type="component" value="Unassembled WGS sequence"/>
</dbReference>
<reference evidence="3" key="2">
    <citation type="submission" date="2021-04" db="EMBL/GenBank/DDBJ databases">
        <authorList>
            <person name="Gilroy R."/>
        </authorList>
    </citation>
    <scope>NUCLEOTIDE SEQUENCE</scope>
    <source>
        <strain evidence="3">3204</strain>
    </source>
</reference>
<organism evidence="3 4">
    <name type="scientific">Candidatus Companilactobacillus pullicola</name>
    <dbReference type="NCBI Taxonomy" id="2838523"/>
    <lineage>
        <taxon>Bacteria</taxon>
        <taxon>Bacillati</taxon>
        <taxon>Bacillota</taxon>
        <taxon>Bacilli</taxon>
        <taxon>Lactobacillales</taxon>
        <taxon>Lactobacillaceae</taxon>
        <taxon>Companilactobacillus</taxon>
    </lineage>
</organism>
<feature type="signal peptide" evidence="2">
    <location>
        <begin position="1"/>
        <end position="31"/>
    </location>
</feature>
<sequence length="57" mass="5933">MLMRKGKKWALSCVAISAVVLTGMSATTVNADETDSATATTQSTGNQDQNQANDNNA</sequence>
<keyword evidence="2" id="KW-0732">Signal</keyword>